<dbReference type="GO" id="GO:0005829">
    <property type="term" value="C:cytosol"/>
    <property type="evidence" value="ECO:0007669"/>
    <property type="project" value="TreeGrafter"/>
</dbReference>
<dbReference type="SUPFAM" id="SSF52218">
    <property type="entry name" value="Flavoproteins"/>
    <property type="match status" value="1"/>
</dbReference>
<dbReference type="GO" id="GO:0010181">
    <property type="term" value="F:FMN binding"/>
    <property type="evidence" value="ECO:0007669"/>
    <property type="project" value="TreeGrafter"/>
</dbReference>
<dbReference type="Proteomes" id="UP000252345">
    <property type="component" value="Unassembled WGS sequence"/>
</dbReference>
<protein>
    <submittedName>
        <fullName evidence="2">NADPH-dependent FMN reductase</fullName>
    </submittedName>
</protein>
<dbReference type="InterPro" id="IPR050712">
    <property type="entry name" value="NAD(P)H-dep_reductase"/>
</dbReference>
<evidence type="ECO:0000313" key="2">
    <source>
        <dbReference type="EMBL" id="RBP99494.1"/>
    </source>
</evidence>
<dbReference type="AlphaFoldDB" id="A0A366KCS2"/>
<accession>A0A366KCS2</accession>
<dbReference type="InterPro" id="IPR005025">
    <property type="entry name" value="FMN_Rdtase-like_dom"/>
</dbReference>
<dbReference type="InterPro" id="IPR029039">
    <property type="entry name" value="Flavoprotein-like_sf"/>
</dbReference>
<gene>
    <name evidence="2" type="ORF">CRD59_03790</name>
</gene>
<dbReference type="Pfam" id="PF03358">
    <property type="entry name" value="FMN_red"/>
    <property type="match status" value="1"/>
</dbReference>
<dbReference type="Gene3D" id="3.40.50.360">
    <property type="match status" value="1"/>
</dbReference>
<dbReference type="EMBL" id="PDCH01000005">
    <property type="protein sequence ID" value="RBP99494.1"/>
    <property type="molecule type" value="Genomic_DNA"/>
</dbReference>
<sequence length="178" mass="19296">MTTIAVFVGSLRKESFNRKLARSIENLLPAGVNFEYADMDLPLYNQDLDGDFPAKATALKELVERADGILFVTPEYNRSFSGVLKNAIDWASRPWGQSSFAGKPAAIVGASIGALGATQAQAALRNVLLFLDMKVMGQPEVYFNAATGFDGQGNLADSSVDFLRGFAEAFVRHVQANR</sequence>
<evidence type="ECO:0000259" key="1">
    <source>
        <dbReference type="Pfam" id="PF03358"/>
    </source>
</evidence>
<name>A0A366KCS2_9BIFI</name>
<evidence type="ECO:0000313" key="3">
    <source>
        <dbReference type="Proteomes" id="UP000252345"/>
    </source>
</evidence>
<dbReference type="PANTHER" id="PTHR30543">
    <property type="entry name" value="CHROMATE REDUCTASE"/>
    <property type="match status" value="1"/>
</dbReference>
<organism evidence="2 3">
    <name type="scientific">Bifidobacterium xylocopae</name>
    <dbReference type="NCBI Taxonomy" id="2493119"/>
    <lineage>
        <taxon>Bacteria</taxon>
        <taxon>Bacillati</taxon>
        <taxon>Actinomycetota</taxon>
        <taxon>Actinomycetes</taxon>
        <taxon>Bifidobacteriales</taxon>
        <taxon>Bifidobacteriaceae</taxon>
        <taxon>Bifidobacterium</taxon>
    </lineage>
</organism>
<dbReference type="OrthoDB" id="9812295at2"/>
<proteinExistence type="predicted"/>
<comment type="caution">
    <text evidence="2">The sequence shown here is derived from an EMBL/GenBank/DDBJ whole genome shotgun (WGS) entry which is preliminary data.</text>
</comment>
<dbReference type="GO" id="GO:0016491">
    <property type="term" value="F:oxidoreductase activity"/>
    <property type="evidence" value="ECO:0007669"/>
    <property type="project" value="InterPro"/>
</dbReference>
<reference evidence="2 3" key="1">
    <citation type="submission" date="2017-10" db="EMBL/GenBank/DDBJ databases">
        <title>Bifidobacterium xylocopum sp. nov. and Bifidobacterium aemilianum sp. nov., from the carpenter bee (Xylocopa violacea) digestive tract.</title>
        <authorList>
            <person name="Alberoni D."/>
            <person name="Baffoni L."/>
            <person name="Di Gioia D."/>
            <person name="Gaggia F."/>
            <person name="Biavati B."/>
        </authorList>
    </citation>
    <scope>NUCLEOTIDE SEQUENCE [LARGE SCALE GENOMIC DNA]</scope>
    <source>
        <strain evidence="2 3">XV2</strain>
    </source>
</reference>
<feature type="domain" description="NADPH-dependent FMN reductase-like" evidence="1">
    <location>
        <begin position="3"/>
        <end position="147"/>
    </location>
</feature>
<dbReference type="RefSeq" id="WP_113853266.1">
    <property type="nucleotide sequence ID" value="NZ_PDCH01000005.1"/>
</dbReference>
<dbReference type="PANTHER" id="PTHR30543:SF21">
    <property type="entry name" value="NAD(P)H-DEPENDENT FMN REDUCTASE LOT6"/>
    <property type="match status" value="1"/>
</dbReference>
<keyword evidence="3" id="KW-1185">Reference proteome</keyword>